<gene>
    <name evidence="1" type="ORF">OC842_007419</name>
</gene>
<evidence type="ECO:0000313" key="1">
    <source>
        <dbReference type="EMBL" id="KAK0519539.1"/>
    </source>
</evidence>
<dbReference type="Proteomes" id="UP001176521">
    <property type="component" value="Unassembled WGS sequence"/>
</dbReference>
<protein>
    <submittedName>
        <fullName evidence="1">Uncharacterized protein</fullName>
    </submittedName>
</protein>
<proteinExistence type="predicted"/>
<accession>A0AAN6JGR7</accession>
<dbReference type="PANTHER" id="PTHR34305:SF1">
    <property type="entry name" value="SWIM-TYPE DOMAIN-CONTAINING PROTEIN"/>
    <property type="match status" value="1"/>
</dbReference>
<evidence type="ECO:0000313" key="2">
    <source>
        <dbReference type="Proteomes" id="UP001176521"/>
    </source>
</evidence>
<reference evidence="1" key="1">
    <citation type="journal article" date="2023" name="PhytoFront">
        <title>Draft Genome Resources of Seven Strains of Tilletia horrida, Causal Agent of Kernel Smut of Rice.</title>
        <authorList>
            <person name="Khanal S."/>
            <person name="Antony Babu S."/>
            <person name="Zhou X.G."/>
        </authorList>
    </citation>
    <scope>NUCLEOTIDE SEQUENCE</scope>
    <source>
        <strain evidence="1">TX3</strain>
    </source>
</reference>
<name>A0AAN6JGR7_9BASI</name>
<sequence length="135" mass="15053">MPSAEGRDDVFSAIFTRWPRPPSVVVYDFGCQLASYATAREPDFFANTLFVVDELHQHGHSSCTPSSWLSTYMANDPTLRHLNSSAAECGNAGLGRIKKSVAYSSATHAISITRHFLSLWNRRKAIFLLDEMAEK</sequence>
<dbReference type="AlphaFoldDB" id="A0AAN6JGR7"/>
<comment type="caution">
    <text evidence="1">The sequence shown here is derived from an EMBL/GenBank/DDBJ whole genome shotgun (WGS) entry which is preliminary data.</text>
</comment>
<keyword evidence="2" id="KW-1185">Reference proteome</keyword>
<dbReference type="PANTHER" id="PTHR34305">
    <property type="entry name" value="EXPRESSED PROTEIN"/>
    <property type="match status" value="1"/>
</dbReference>
<organism evidence="1 2">
    <name type="scientific">Tilletia horrida</name>
    <dbReference type="NCBI Taxonomy" id="155126"/>
    <lineage>
        <taxon>Eukaryota</taxon>
        <taxon>Fungi</taxon>
        <taxon>Dikarya</taxon>
        <taxon>Basidiomycota</taxon>
        <taxon>Ustilaginomycotina</taxon>
        <taxon>Exobasidiomycetes</taxon>
        <taxon>Tilletiales</taxon>
        <taxon>Tilletiaceae</taxon>
        <taxon>Tilletia</taxon>
    </lineage>
</organism>
<dbReference type="EMBL" id="JAPDMQ010000961">
    <property type="protein sequence ID" value="KAK0519539.1"/>
    <property type="molecule type" value="Genomic_DNA"/>
</dbReference>